<organism evidence="2">
    <name type="scientific">Salmonella enterica subsp. enterica serovar Ouagadougou</name>
    <dbReference type="NCBI Taxonomy" id="2564899"/>
    <lineage>
        <taxon>Bacteria</taxon>
        <taxon>Pseudomonadati</taxon>
        <taxon>Pseudomonadota</taxon>
        <taxon>Gammaproteobacteria</taxon>
        <taxon>Enterobacterales</taxon>
        <taxon>Enterobacteriaceae</taxon>
        <taxon>Salmonella</taxon>
    </lineage>
</organism>
<gene>
    <name evidence="2" type="ORF">DNM41_24600</name>
</gene>
<protein>
    <recommendedName>
        <fullName evidence="1">Competence protein CoiA-like N-terminal domain-containing protein</fullName>
    </recommendedName>
</protein>
<dbReference type="AlphaFoldDB" id="A0A5I0D7A5"/>
<name>A0A5I0D7A5_SALET</name>
<dbReference type="InterPro" id="IPR057253">
    <property type="entry name" value="CoiA-like_N"/>
</dbReference>
<sequence length="322" mass="37291">MGMKSFRIPMGLNSKGELVIAEEATKGVNYQCPNCRESLSLRAGKVRKKHFAHRADTECDPESVEHKIGKILIEKAIIDNAYHDKSIILVKNCLCCYRKKSIEIRPGYFIGCEQEKHVGSYVCDVLAATFDNKEIAIEVFHTHKVDEDKAIGLPVQWFELDVESIFENPYHWSPENGKYKPYICPECIKHFKKVISICHRWNIPRNLYTPINLSVLEDKYVADITYCWKCEEMIPVFSLGSSTSRPYTVQYRYSKTAREKYWANTCPKCKAIQGDWFIYMEPSGDGLLYHLQHIAESDDKFEKSWGTIEDKILSIQHLDSRL</sequence>
<evidence type="ECO:0000313" key="2">
    <source>
        <dbReference type="EMBL" id="EBV0638037.1"/>
    </source>
</evidence>
<accession>A0A5I0D7A5</accession>
<reference evidence="2" key="1">
    <citation type="submission" date="2018-06" db="EMBL/GenBank/DDBJ databases">
        <authorList>
            <person name="Ashton P.M."/>
            <person name="Dallman T."/>
            <person name="Nair S."/>
            <person name="De Pinna E."/>
            <person name="Peters T."/>
            <person name="Grant K."/>
        </authorList>
    </citation>
    <scope>NUCLEOTIDE SEQUENCE</scope>
    <source>
        <strain evidence="2">458084</strain>
    </source>
</reference>
<dbReference type="Pfam" id="PF25164">
    <property type="entry name" value="CoiA_N"/>
    <property type="match status" value="1"/>
</dbReference>
<comment type="caution">
    <text evidence="2">The sequence shown here is derived from an EMBL/GenBank/DDBJ whole genome shotgun (WGS) entry which is preliminary data.</text>
</comment>
<evidence type="ECO:0000259" key="1">
    <source>
        <dbReference type="Pfam" id="PF25164"/>
    </source>
</evidence>
<feature type="domain" description="Competence protein CoiA-like N-terminal" evidence="1">
    <location>
        <begin position="23"/>
        <end position="60"/>
    </location>
</feature>
<dbReference type="EMBL" id="AAHEBA010000054">
    <property type="protein sequence ID" value="EBV0638037.1"/>
    <property type="molecule type" value="Genomic_DNA"/>
</dbReference>
<proteinExistence type="predicted"/>